<organism evidence="3 4">
    <name type="scientific">Emiliania huxleyi (strain CCMP1516)</name>
    <dbReference type="NCBI Taxonomy" id="280463"/>
    <lineage>
        <taxon>Eukaryota</taxon>
        <taxon>Haptista</taxon>
        <taxon>Haptophyta</taxon>
        <taxon>Prymnesiophyceae</taxon>
        <taxon>Isochrysidales</taxon>
        <taxon>Noelaerhabdaceae</taxon>
        <taxon>Emiliania</taxon>
    </lineage>
</organism>
<dbReference type="SUPFAM" id="SSF47616">
    <property type="entry name" value="GST C-terminal domain-like"/>
    <property type="match status" value="1"/>
</dbReference>
<dbReference type="InterPro" id="IPR004045">
    <property type="entry name" value="Glutathione_S-Trfase_N"/>
</dbReference>
<dbReference type="Proteomes" id="UP000013827">
    <property type="component" value="Unassembled WGS sequence"/>
</dbReference>
<dbReference type="InterPro" id="IPR036282">
    <property type="entry name" value="Glutathione-S-Trfase_C_sf"/>
</dbReference>
<keyword evidence="4" id="KW-1185">Reference proteome</keyword>
<sequence>MSKPPATLPPSSDYIQLQRAKSFARKREEDAAKANGFLPESQGFGLPPGRVPVGRPPSVLGFPPSLGGSKSDLSAPSMLPPGSPSAALPDSKPPDMEYIAMQRAQSFARKRASAAQATAAAAALGSRDFLKEALVAAGGENNTPAGPPRSLLAKHPSLLLQYRPANGERCGDAPKRLEIFAARAQSEPLRLLLEATCTPYDLHIHFFGESANPADYQSRAGPLAELPLYKGDELGDASICGCKAILRHLGRTLEGSLCGEEDDLPAQAEVDQLLELSFDMLDAMQGFRGGSTSSKDGEFVKPGWWSLKRLEDSLRGAEKMLPSFLTPQEGVYFVAGALSLADIGMLHALSTLDEMKPGWLAAQKVPKLVAFLDSHRTASWYQEYASSPRRLPACPIDFDFNLLHADWHPRHYEYTAPLEAATAGSRTSD</sequence>
<reference evidence="4" key="1">
    <citation type="journal article" date="2013" name="Nature">
        <title>Pan genome of the phytoplankton Emiliania underpins its global distribution.</title>
        <authorList>
            <person name="Read B.A."/>
            <person name="Kegel J."/>
            <person name="Klute M.J."/>
            <person name="Kuo A."/>
            <person name="Lefebvre S.C."/>
            <person name="Maumus F."/>
            <person name="Mayer C."/>
            <person name="Miller J."/>
            <person name="Monier A."/>
            <person name="Salamov A."/>
            <person name="Young J."/>
            <person name="Aguilar M."/>
            <person name="Claverie J.M."/>
            <person name="Frickenhaus S."/>
            <person name="Gonzalez K."/>
            <person name="Herman E.K."/>
            <person name="Lin Y.C."/>
            <person name="Napier J."/>
            <person name="Ogata H."/>
            <person name="Sarno A.F."/>
            <person name="Shmutz J."/>
            <person name="Schroeder D."/>
            <person name="de Vargas C."/>
            <person name="Verret F."/>
            <person name="von Dassow P."/>
            <person name="Valentin K."/>
            <person name="Van de Peer Y."/>
            <person name="Wheeler G."/>
            <person name="Dacks J.B."/>
            <person name="Delwiche C.F."/>
            <person name="Dyhrman S.T."/>
            <person name="Glockner G."/>
            <person name="John U."/>
            <person name="Richards T."/>
            <person name="Worden A.Z."/>
            <person name="Zhang X."/>
            <person name="Grigoriev I.V."/>
            <person name="Allen A.E."/>
            <person name="Bidle K."/>
            <person name="Borodovsky M."/>
            <person name="Bowler C."/>
            <person name="Brownlee C."/>
            <person name="Cock J.M."/>
            <person name="Elias M."/>
            <person name="Gladyshev V.N."/>
            <person name="Groth M."/>
            <person name="Guda C."/>
            <person name="Hadaegh A."/>
            <person name="Iglesias-Rodriguez M.D."/>
            <person name="Jenkins J."/>
            <person name="Jones B.M."/>
            <person name="Lawson T."/>
            <person name="Leese F."/>
            <person name="Lindquist E."/>
            <person name="Lobanov A."/>
            <person name="Lomsadze A."/>
            <person name="Malik S.B."/>
            <person name="Marsh M.E."/>
            <person name="Mackinder L."/>
            <person name="Mock T."/>
            <person name="Mueller-Roeber B."/>
            <person name="Pagarete A."/>
            <person name="Parker M."/>
            <person name="Probert I."/>
            <person name="Quesneville H."/>
            <person name="Raines C."/>
            <person name="Rensing S.A."/>
            <person name="Riano-Pachon D.M."/>
            <person name="Richier S."/>
            <person name="Rokitta S."/>
            <person name="Shiraiwa Y."/>
            <person name="Soanes D.M."/>
            <person name="van der Giezen M."/>
            <person name="Wahlund T.M."/>
            <person name="Williams B."/>
            <person name="Wilson W."/>
            <person name="Wolfe G."/>
            <person name="Wurch L.L."/>
        </authorList>
    </citation>
    <scope>NUCLEOTIDE SEQUENCE</scope>
</reference>
<accession>A0A0D3I5M1</accession>
<evidence type="ECO:0000259" key="2">
    <source>
        <dbReference type="PROSITE" id="PS50404"/>
    </source>
</evidence>
<feature type="domain" description="GST N-terminal" evidence="2">
    <location>
        <begin position="173"/>
        <end position="257"/>
    </location>
</feature>
<feature type="region of interest" description="Disordered" evidence="1">
    <location>
        <begin position="1"/>
        <end position="94"/>
    </location>
</feature>
<proteinExistence type="predicted"/>
<feature type="compositionally biased region" description="Low complexity" evidence="1">
    <location>
        <begin position="43"/>
        <end position="61"/>
    </location>
</feature>
<name>A0A0D3I5M1_EMIH1</name>
<dbReference type="Gene3D" id="3.40.30.10">
    <property type="entry name" value="Glutaredoxin"/>
    <property type="match status" value="1"/>
</dbReference>
<reference evidence="3" key="2">
    <citation type="submission" date="2024-10" db="UniProtKB">
        <authorList>
            <consortium name="EnsemblProtists"/>
        </authorList>
    </citation>
    <scope>IDENTIFICATION</scope>
</reference>
<dbReference type="RefSeq" id="XP_005758985.1">
    <property type="nucleotide sequence ID" value="XM_005758928.1"/>
</dbReference>
<evidence type="ECO:0000256" key="1">
    <source>
        <dbReference type="SAM" id="MobiDB-lite"/>
    </source>
</evidence>
<evidence type="ECO:0000313" key="3">
    <source>
        <dbReference type="EnsemblProtists" id="EOD06556"/>
    </source>
</evidence>
<dbReference type="InterPro" id="IPR004046">
    <property type="entry name" value="GST_C"/>
</dbReference>
<evidence type="ECO:0000313" key="4">
    <source>
        <dbReference type="Proteomes" id="UP000013827"/>
    </source>
</evidence>
<dbReference type="AlphaFoldDB" id="A0A0D3I5M1"/>
<dbReference type="HOGENOM" id="CLU_640033_0_0_1"/>
<dbReference type="PROSITE" id="PS50404">
    <property type="entry name" value="GST_NTER"/>
    <property type="match status" value="1"/>
</dbReference>
<protein>
    <recommendedName>
        <fullName evidence="2">GST N-terminal domain-containing protein</fullName>
    </recommendedName>
</protein>
<dbReference type="GeneID" id="17252702"/>
<dbReference type="Pfam" id="PF14497">
    <property type="entry name" value="GST_C_3"/>
    <property type="match status" value="1"/>
</dbReference>
<dbReference type="PaxDb" id="2903-EOD06556"/>
<dbReference type="KEGG" id="ehx:EMIHUDRAFT_438684"/>
<dbReference type="Gene3D" id="1.20.1050.10">
    <property type="match status" value="1"/>
</dbReference>
<dbReference type="EnsemblProtists" id="EOD06556">
    <property type="protein sequence ID" value="EOD06556"/>
    <property type="gene ID" value="EMIHUDRAFT_438684"/>
</dbReference>